<accession>A0ABV1HKN9</accession>
<evidence type="ECO:0000313" key="1">
    <source>
        <dbReference type="EMBL" id="MEQ2562679.1"/>
    </source>
</evidence>
<dbReference type="EMBL" id="JBBMFJ010000009">
    <property type="protein sequence ID" value="MEQ2562679.1"/>
    <property type="molecule type" value="Genomic_DNA"/>
</dbReference>
<organism evidence="1 2">
    <name type="scientific">Ventrimonas faecis</name>
    <dbReference type="NCBI Taxonomy" id="3133170"/>
    <lineage>
        <taxon>Bacteria</taxon>
        <taxon>Bacillati</taxon>
        <taxon>Bacillota</taxon>
        <taxon>Clostridia</taxon>
        <taxon>Lachnospirales</taxon>
        <taxon>Lachnospiraceae</taxon>
        <taxon>Ventrimonas</taxon>
    </lineage>
</organism>
<dbReference type="Pfam" id="PF00132">
    <property type="entry name" value="Hexapep"/>
    <property type="match status" value="1"/>
</dbReference>
<sequence>MKKYIQTIGKVIRSIPAWITVLLFGRIFYDKKYLNTSWFSTPFSEGWMWAYRDIWHRIIYGKNIGIKWPCSPDIECGKNVIFEPEDLPNFINFGNHFQTYDAKIVLGQGTYIAKNVGIITSNHDFQNLAEHQKGKDVIIGKHCWIAMNSVILPGVILGDHTIVGAGAVVTHSFPDGYCIIGGNPARIIKTLDISE</sequence>
<dbReference type="SUPFAM" id="SSF51161">
    <property type="entry name" value="Trimeric LpxA-like enzymes"/>
    <property type="match status" value="1"/>
</dbReference>
<dbReference type="GO" id="GO:0016746">
    <property type="term" value="F:acyltransferase activity"/>
    <property type="evidence" value="ECO:0007669"/>
    <property type="project" value="UniProtKB-KW"/>
</dbReference>
<proteinExistence type="predicted"/>
<evidence type="ECO:0000313" key="2">
    <source>
        <dbReference type="Proteomes" id="UP001437460"/>
    </source>
</evidence>
<dbReference type="RefSeq" id="WP_349228950.1">
    <property type="nucleotide sequence ID" value="NZ_JBBMFJ010000009.1"/>
</dbReference>
<comment type="caution">
    <text evidence="1">The sequence shown here is derived from an EMBL/GenBank/DDBJ whole genome shotgun (WGS) entry which is preliminary data.</text>
</comment>
<dbReference type="PANTHER" id="PTHR23416">
    <property type="entry name" value="SIALIC ACID SYNTHASE-RELATED"/>
    <property type="match status" value="1"/>
</dbReference>
<keyword evidence="1" id="KW-0808">Transferase</keyword>
<dbReference type="Gene3D" id="2.160.10.10">
    <property type="entry name" value="Hexapeptide repeat proteins"/>
    <property type="match status" value="1"/>
</dbReference>
<dbReference type="InterPro" id="IPR051159">
    <property type="entry name" value="Hexapeptide_acetyltransf"/>
</dbReference>
<protein>
    <submittedName>
        <fullName evidence="1">Acyltransferase</fullName>
        <ecNumber evidence="1">2.3.1.-</ecNumber>
    </submittedName>
</protein>
<gene>
    <name evidence="1" type="ORF">WMO41_05825</name>
</gene>
<dbReference type="InterPro" id="IPR011004">
    <property type="entry name" value="Trimer_LpxA-like_sf"/>
</dbReference>
<keyword evidence="1" id="KW-0012">Acyltransferase</keyword>
<dbReference type="InterPro" id="IPR001451">
    <property type="entry name" value="Hexapep"/>
</dbReference>
<dbReference type="Proteomes" id="UP001437460">
    <property type="component" value="Unassembled WGS sequence"/>
</dbReference>
<reference evidence="1 2" key="1">
    <citation type="submission" date="2024-03" db="EMBL/GenBank/DDBJ databases">
        <title>Human intestinal bacterial collection.</title>
        <authorList>
            <person name="Pauvert C."/>
            <person name="Hitch T.C.A."/>
            <person name="Clavel T."/>
        </authorList>
    </citation>
    <scope>NUCLEOTIDE SEQUENCE [LARGE SCALE GENOMIC DNA]</scope>
    <source>
        <strain evidence="1 2">CLA-AP-H27</strain>
    </source>
</reference>
<dbReference type="CDD" id="cd04647">
    <property type="entry name" value="LbH_MAT_like"/>
    <property type="match status" value="1"/>
</dbReference>
<name>A0ABV1HKN9_9FIRM</name>
<dbReference type="EC" id="2.3.1.-" evidence="1"/>
<keyword evidence="2" id="KW-1185">Reference proteome</keyword>